<evidence type="ECO:0000313" key="15">
    <source>
        <dbReference type="EMBL" id="AJQ96311.1"/>
    </source>
</evidence>
<dbReference type="InterPro" id="IPR006136">
    <property type="entry name" value="FlhB"/>
</dbReference>
<dbReference type="Gene3D" id="3.40.1690.10">
    <property type="entry name" value="secretion proteins EscU"/>
    <property type="match status" value="1"/>
</dbReference>
<comment type="caution">
    <text evidence="13">Lacks conserved residue(s) required for the propagation of feature annotation.</text>
</comment>
<dbReference type="PANTHER" id="PTHR30531:SF12">
    <property type="entry name" value="FLAGELLAR BIOSYNTHETIC PROTEIN FLHB"/>
    <property type="match status" value="1"/>
</dbReference>
<dbReference type="NCBIfam" id="TIGR00328">
    <property type="entry name" value="flhB"/>
    <property type="match status" value="1"/>
</dbReference>
<evidence type="ECO:0000256" key="11">
    <source>
        <dbReference type="ARBA" id="ARBA00023225"/>
    </source>
</evidence>
<keyword evidence="15" id="KW-0969">Cilium</keyword>
<evidence type="ECO:0000256" key="2">
    <source>
        <dbReference type="ARBA" id="ARBA00010690"/>
    </source>
</evidence>
<accession>A0A0C5VQ05</accession>
<dbReference type="GO" id="GO:0044780">
    <property type="term" value="P:bacterial-type flagellum assembly"/>
    <property type="evidence" value="ECO:0007669"/>
    <property type="project" value="InterPro"/>
</dbReference>
<keyword evidence="7 13" id="KW-1005">Bacterial flagellum biogenesis</keyword>
<reference evidence="15 16" key="1">
    <citation type="submission" date="2014-01" db="EMBL/GenBank/DDBJ databases">
        <title>Full genme sequencing of cellulolytic bacterium Gynuella sunshinyii YC6258T gen. nov., sp. nov.</title>
        <authorList>
            <person name="Khan H."/>
            <person name="Chung E.J."/>
            <person name="Chung Y.R."/>
        </authorList>
    </citation>
    <scope>NUCLEOTIDE SEQUENCE [LARGE SCALE GENOMIC DNA]</scope>
    <source>
        <strain evidence="15 16">YC6258</strain>
    </source>
</reference>
<evidence type="ECO:0000256" key="9">
    <source>
        <dbReference type="ARBA" id="ARBA00022989"/>
    </source>
</evidence>
<feature type="transmembrane region" description="Helical" evidence="13">
    <location>
        <begin position="187"/>
        <end position="212"/>
    </location>
</feature>
<comment type="subcellular location">
    <subcellularLocation>
        <location evidence="1">Cell membrane</location>
        <topology evidence="1">Multi-pass membrane protein</topology>
    </subcellularLocation>
</comment>
<organism evidence="15 16">
    <name type="scientific">Gynuella sunshinyii YC6258</name>
    <dbReference type="NCBI Taxonomy" id="1445510"/>
    <lineage>
        <taxon>Bacteria</taxon>
        <taxon>Pseudomonadati</taxon>
        <taxon>Pseudomonadota</taxon>
        <taxon>Gammaproteobacteria</taxon>
        <taxon>Oceanospirillales</taxon>
        <taxon>Saccharospirillaceae</taxon>
        <taxon>Gynuella</taxon>
    </lineage>
</organism>
<proteinExistence type="inferred from homology"/>
<dbReference type="PATRIC" id="fig|1445510.3.peg.4245"/>
<dbReference type="AlphaFoldDB" id="A0A0C5VQ05"/>
<keyword evidence="6 13" id="KW-0812">Transmembrane</keyword>
<keyword evidence="9 13" id="KW-1133">Transmembrane helix</keyword>
<dbReference type="HOGENOM" id="CLU_041013_1_0_6"/>
<evidence type="ECO:0000256" key="8">
    <source>
        <dbReference type="ARBA" id="ARBA00022927"/>
    </source>
</evidence>
<evidence type="ECO:0000256" key="6">
    <source>
        <dbReference type="ARBA" id="ARBA00022692"/>
    </source>
</evidence>
<feature type="transmembrane region" description="Helical" evidence="13">
    <location>
        <begin position="34"/>
        <end position="54"/>
    </location>
</feature>
<feature type="region of interest" description="Disordered" evidence="14">
    <location>
        <begin position="1"/>
        <end position="28"/>
    </location>
</feature>
<dbReference type="Gene3D" id="6.10.250.2080">
    <property type="match status" value="1"/>
</dbReference>
<dbReference type="EMBL" id="CP007142">
    <property type="protein sequence ID" value="AJQ96311.1"/>
    <property type="molecule type" value="Genomic_DNA"/>
</dbReference>
<comment type="similarity">
    <text evidence="2 13">Belongs to the type III secretion exporter family.</text>
</comment>
<protein>
    <recommendedName>
        <fullName evidence="3 13">Flagellar biosynthetic protein FlhB</fullName>
    </recommendedName>
</protein>
<dbReference type="Pfam" id="PF01312">
    <property type="entry name" value="Bac_export_2"/>
    <property type="match status" value="1"/>
</dbReference>
<evidence type="ECO:0000256" key="7">
    <source>
        <dbReference type="ARBA" id="ARBA00022795"/>
    </source>
</evidence>
<evidence type="ECO:0000313" key="16">
    <source>
        <dbReference type="Proteomes" id="UP000032266"/>
    </source>
</evidence>
<keyword evidence="15" id="KW-0282">Flagellum</keyword>
<evidence type="ECO:0000256" key="10">
    <source>
        <dbReference type="ARBA" id="ARBA00023136"/>
    </source>
</evidence>
<keyword evidence="4 13" id="KW-0813">Transport</keyword>
<dbReference type="RefSeq" id="WP_044618350.1">
    <property type="nucleotide sequence ID" value="NZ_CP007142.1"/>
</dbReference>
<keyword evidence="11 13" id="KW-1006">Bacterial flagellum protein export</keyword>
<name>A0A0C5VQ05_9GAMM</name>
<feature type="compositionally biased region" description="Basic and acidic residues" evidence="14">
    <location>
        <begin position="7"/>
        <end position="28"/>
    </location>
</feature>
<dbReference type="SUPFAM" id="SSF160544">
    <property type="entry name" value="EscU C-terminal domain-like"/>
    <property type="match status" value="1"/>
</dbReference>
<comment type="function">
    <text evidence="12 13">Required for formation of the rod structure in the basal body of the flagellar apparatus. Together with FliI and FliH, may constitute the export apparatus of flagellin.</text>
</comment>
<dbReference type="OrthoDB" id="9807950at2"/>
<evidence type="ECO:0000256" key="13">
    <source>
        <dbReference type="RuleBase" id="RU364091"/>
    </source>
</evidence>
<dbReference type="GO" id="GO:0005886">
    <property type="term" value="C:plasma membrane"/>
    <property type="evidence" value="ECO:0007669"/>
    <property type="project" value="UniProtKB-SubCell"/>
</dbReference>
<evidence type="ECO:0000256" key="4">
    <source>
        <dbReference type="ARBA" id="ARBA00022448"/>
    </source>
</evidence>
<evidence type="ECO:0000256" key="12">
    <source>
        <dbReference type="ARBA" id="ARBA00025078"/>
    </source>
</evidence>
<dbReference type="FunFam" id="3.40.1690.10:FF:000001">
    <property type="entry name" value="Flagellar biosynthetic protein FlhB"/>
    <property type="match status" value="1"/>
</dbReference>
<dbReference type="PRINTS" id="PR00950">
    <property type="entry name" value="TYPE3IMSPROT"/>
</dbReference>
<feature type="transmembrane region" description="Helical" evidence="13">
    <location>
        <begin position="91"/>
        <end position="115"/>
    </location>
</feature>
<sequence length="378" mass="42438">MAEDDSGQDKSEEPTTRKLEKAREEGQLPRSRELATAIVLIASGIALLVFGAQVSTKVLEIARFNFSFDKQAAFDPNMLFAHFERSIADGFIVLIPIFAILLLAAVLGSTLLSGWNFSSKVLAPKFDRLNPLSGLKRMFSVNSLVELLKGWAKVLIVATGAALVVTLKVEDIRSLLFESVGEGVHHLALIILWSFILISCATLLIALIDVPFQIRSHMKKMRMTLQEIKDEYKNTEGKPEVKARIRRMQREMSQRKMMSNVPDADVVITNPDHFAVALKYKPKENAAPILLAKGADLMAEKIKEIAKEHKIPIITIPPLARSIYHFTKIDQEIPEGLYLAVAQILAYVYQLNQWRKGYAPKPEKRPDVQVPEDLRWDG</sequence>
<keyword evidence="15" id="KW-0966">Cell projection</keyword>
<dbReference type="InterPro" id="IPR029025">
    <property type="entry name" value="T3SS_substrate_exporter_C"/>
</dbReference>
<keyword evidence="5 13" id="KW-1003">Cell membrane</keyword>
<dbReference type="InterPro" id="IPR006135">
    <property type="entry name" value="T3SS_substrate_exporter"/>
</dbReference>
<keyword evidence="10 13" id="KW-0472">Membrane</keyword>
<dbReference type="GO" id="GO:0009306">
    <property type="term" value="P:protein secretion"/>
    <property type="evidence" value="ECO:0007669"/>
    <property type="project" value="InterPro"/>
</dbReference>
<dbReference type="Proteomes" id="UP000032266">
    <property type="component" value="Chromosome"/>
</dbReference>
<dbReference type="STRING" id="1445510.YC6258_04277"/>
<keyword evidence="8 13" id="KW-0653">Protein transport</keyword>
<evidence type="ECO:0000256" key="5">
    <source>
        <dbReference type="ARBA" id="ARBA00022475"/>
    </source>
</evidence>
<evidence type="ECO:0000256" key="3">
    <source>
        <dbReference type="ARBA" id="ARBA00021622"/>
    </source>
</evidence>
<dbReference type="PANTHER" id="PTHR30531">
    <property type="entry name" value="FLAGELLAR BIOSYNTHETIC PROTEIN FLHB"/>
    <property type="match status" value="1"/>
</dbReference>
<keyword evidence="16" id="KW-1185">Reference proteome</keyword>
<dbReference type="KEGG" id="gsn:YC6258_04277"/>
<evidence type="ECO:0000256" key="1">
    <source>
        <dbReference type="ARBA" id="ARBA00004651"/>
    </source>
</evidence>
<gene>
    <name evidence="13" type="primary">flhB</name>
    <name evidence="15" type="ORF">YC6258_04277</name>
</gene>
<evidence type="ECO:0000256" key="14">
    <source>
        <dbReference type="SAM" id="MobiDB-lite"/>
    </source>
</evidence>